<dbReference type="eggNOG" id="ENOG502RXPD">
    <property type="taxonomic scope" value="Eukaryota"/>
</dbReference>
<evidence type="ECO:0000259" key="6">
    <source>
        <dbReference type="PROSITE" id="PS50835"/>
    </source>
</evidence>
<dbReference type="PROSITE" id="PS50835">
    <property type="entry name" value="IG_LIKE"/>
    <property type="match status" value="2"/>
</dbReference>
<dbReference type="GeneTree" id="ENSGT01100000263479"/>
<dbReference type="Ensembl" id="ENSPFOT00000000803.2">
    <property type="protein sequence ID" value="ENSPFOP00000000801.2"/>
    <property type="gene ID" value="ENSPFOG00000000850.2"/>
</dbReference>
<dbReference type="Gene3D" id="2.60.40.10">
    <property type="entry name" value="Immunoglobulins"/>
    <property type="match status" value="3"/>
</dbReference>
<reference evidence="8" key="1">
    <citation type="submission" date="2013-10" db="EMBL/GenBank/DDBJ databases">
        <authorList>
            <person name="Schartl M."/>
            <person name="Warren W."/>
        </authorList>
    </citation>
    <scope>NUCLEOTIDE SEQUENCE [LARGE SCALE GENOMIC DNA]</scope>
    <source>
        <strain evidence="8">female</strain>
    </source>
</reference>
<feature type="domain" description="Ig-like" evidence="6">
    <location>
        <begin position="94"/>
        <end position="185"/>
    </location>
</feature>
<evidence type="ECO:0000256" key="3">
    <source>
        <dbReference type="ARBA" id="ARBA00023180"/>
    </source>
</evidence>
<dbReference type="Pfam" id="PF13895">
    <property type="entry name" value="Ig_2"/>
    <property type="match status" value="1"/>
</dbReference>
<dbReference type="SMART" id="SM00409">
    <property type="entry name" value="IG"/>
    <property type="match status" value="3"/>
</dbReference>
<evidence type="ECO:0000256" key="1">
    <source>
        <dbReference type="ARBA" id="ARBA00022729"/>
    </source>
</evidence>
<dbReference type="STRING" id="48698.ENSPFOP00000000801"/>
<keyword evidence="5" id="KW-1133">Transmembrane helix</keyword>
<dbReference type="EMBL" id="AYCK01027196">
    <property type="status" value="NOT_ANNOTATED_CDS"/>
    <property type="molecule type" value="Genomic_DNA"/>
</dbReference>
<evidence type="ECO:0000256" key="5">
    <source>
        <dbReference type="SAM" id="Phobius"/>
    </source>
</evidence>
<keyword evidence="5" id="KW-0472">Membrane</keyword>
<accession>A0A087X4U8</accession>
<sequence length="323" mass="35466">MFTTNLNPTETPFQFISWDFDSSSGLKPIVLSIASGTTPEPEYEGRITLFLSTGSLELRNLTLNDSGNYIFSFRASGENLRTGHTTLHIYATEPVSNVRVSPLSADLIEFNSSVHLFCSSSGSSLSFIWTKDNSELTASDRVQINKNEENSTLTIANVIRNDKGLYRCHVSNPASSIISVPVNISVSYGPEKVTFSKEPPSQKYPEGSDIHLSCSADSRPNAIFNWFFNGNVLPGSGSQRELLNVQKNQSGNYSCQAFNTRTSRYQTSQILVIYIEDITTEESNPLPPGAIAGIAIACVVCVSLIVFGVYFILSRKRGKTSNR</sequence>
<reference evidence="7" key="2">
    <citation type="submission" date="2025-08" db="UniProtKB">
        <authorList>
            <consortium name="Ensembl"/>
        </authorList>
    </citation>
    <scope>IDENTIFICATION</scope>
</reference>
<evidence type="ECO:0000313" key="8">
    <source>
        <dbReference type="Proteomes" id="UP000028760"/>
    </source>
</evidence>
<dbReference type="InterPro" id="IPR052598">
    <property type="entry name" value="IgSF_CEA-related"/>
</dbReference>
<proteinExistence type="predicted"/>
<dbReference type="InterPro" id="IPR036179">
    <property type="entry name" value="Ig-like_dom_sf"/>
</dbReference>
<dbReference type="PANTHER" id="PTHR44337:SF20">
    <property type="entry name" value="CARCINOEMBRYONIC ANTIGEN-RELATED CELL ADHESION MOLECULE 5-RELATED"/>
    <property type="match status" value="1"/>
</dbReference>
<dbReference type="Proteomes" id="UP000028760">
    <property type="component" value="Unassembled WGS sequence"/>
</dbReference>
<keyword evidence="2" id="KW-1015">Disulfide bond</keyword>
<dbReference type="AlphaFoldDB" id="A0A087X4U8"/>
<keyword evidence="1" id="KW-0732">Signal</keyword>
<dbReference type="InterPro" id="IPR013783">
    <property type="entry name" value="Ig-like_fold"/>
</dbReference>
<feature type="transmembrane region" description="Helical" evidence="5">
    <location>
        <begin position="290"/>
        <end position="313"/>
    </location>
</feature>
<protein>
    <recommendedName>
        <fullName evidence="6">Ig-like domain-containing protein</fullName>
    </recommendedName>
</protein>
<dbReference type="InterPro" id="IPR003599">
    <property type="entry name" value="Ig_sub"/>
</dbReference>
<dbReference type="InterPro" id="IPR013098">
    <property type="entry name" value="Ig_I-set"/>
</dbReference>
<name>A0A087X4U8_POEFO</name>
<organism evidence="7 8">
    <name type="scientific">Poecilia formosa</name>
    <name type="common">Amazon molly</name>
    <name type="synonym">Limia formosa</name>
    <dbReference type="NCBI Taxonomy" id="48698"/>
    <lineage>
        <taxon>Eukaryota</taxon>
        <taxon>Metazoa</taxon>
        <taxon>Chordata</taxon>
        <taxon>Craniata</taxon>
        <taxon>Vertebrata</taxon>
        <taxon>Euteleostomi</taxon>
        <taxon>Actinopterygii</taxon>
        <taxon>Neopterygii</taxon>
        <taxon>Teleostei</taxon>
        <taxon>Neoteleostei</taxon>
        <taxon>Acanthomorphata</taxon>
        <taxon>Ovalentaria</taxon>
        <taxon>Atherinomorphae</taxon>
        <taxon>Cyprinodontiformes</taxon>
        <taxon>Poeciliidae</taxon>
        <taxon>Poeciliinae</taxon>
        <taxon>Poecilia</taxon>
    </lineage>
</organism>
<dbReference type="PANTHER" id="PTHR44337">
    <property type="entry name" value="CARCINOEMBRYONIC ANTIGEN-RELATED CELL ADHESION MOLECULE 8"/>
    <property type="match status" value="1"/>
</dbReference>
<dbReference type="Pfam" id="PF07679">
    <property type="entry name" value="I-set"/>
    <property type="match status" value="1"/>
</dbReference>
<reference evidence="7" key="3">
    <citation type="submission" date="2025-09" db="UniProtKB">
        <authorList>
            <consortium name="Ensembl"/>
        </authorList>
    </citation>
    <scope>IDENTIFICATION</scope>
</reference>
<keyword evidence="5" id="KW-0812">Transmembrane</keyword>
<dbReference type="InterPro" id="IPR007110">
    <property type="entry name" value="Ig-like_dom"/>
</dbReference>
<dbReference type="OMA" id="TIRQFTW"/>
<dbReference type="SUPFAM" id="SSF48726">
    <property type="entry name" value="Immunoglobulin"/>
    <property type="match status" value="3"/>
</dbReference>
<feature type="domain" description="Ig-like" evidence="6">
    <location>
        <begin position="190"/>
        <end position="271"/>
    </location>
</feature>
<dbReference type="SMART" id="SM00408">
    <property type="entry name" value="IGc2"/>
    <property type="match status" value="2"/>
</dbReference>
<evidence type="ECO:0000256" key="4">
    <source>
        <dbReference type="ARBA" id="ARBA00023319"/>
    </source>
</evidence>
<keyword evidence="4" id="KW-0393">Immunoglobulin domain</keyword>
<keyword evidence="3" id="KW-0325">Glycoprotein</keyword>
<evidence type="ECO:0000313" key="7">
    <source>
        <dbReference type="Ensembl" id="ENSPFOP00000000801.2"/>
    </source>
</evidence>
<keyword evidence="8" id="KW-1185">Reference proteome</keyword>
<dbReference type="InterPro" id="IPR003598">
    <property type="entry name" value="Ig_sub2"/>
</dbReference>
<evidence type="ECO:0000256" key="2">
    <source>
        <dbReference type="ARBA" id="ARBA00023157"/>
    </source>
</evidence>